<feature type="domain" description="AMP-binding enzyme C-terminal" evidence="3">
    <location>
        <begin position="366"/>
        <end position="433"/>
    </location>
</feature>
<dbReference type="InterPro" id="IPR020845">
    <property type="entry name" value="AMP-binding_CS"/>
</dbReference>
<dbReference type="PANTHER" id="PTHR43201">
    <property type="entry name" value="ACYL-COA SYNTHETASE"/>
    <property type="match status" value="1"/>
</dbReference>
<evidence type="ECO:0000313" key="4">
    <source>
        <dbReference type="EMBL" id="MBB6729983.1"/>
    </source>
</evidence>
<accession>A0A7X0VVK8</accession>
<dbReference type="PROSITE" id="PS00455">
    <property type="entry name" value="AMP_BINDING"/>
    <property type="match status" value="1"/>
</dbReference>
<protein>
    <submittedName>
        <fullName evidence="4">Long-chain fatty acid--CoA ligase</fullName>
    </submittedName>
</protein>
<evidence type="ECO:0000259" key="3">
    <source>
        <dbReference type="Pfam" id="PF13193"/>
    </source>
</evidence>
<dbReference type="GO" id="GO:0031956">
    <property type="term" value="F:medium-chain fatty acid-CoA ligase activity"/>
    <property type="evidence" value="ECO:0007669"/>
    <property type="project" value="TreeGrafter"/>
</dbReference>
<dbReference type="CDD" id="cd04433">
    <property type="entry name" value="AFD_class_I"/>
    <property type="match status" value="1"/>
</dbReference>
<dbReference type="InterPro" id="IPR025110">
    <property type="entry name" value="AMP-bd_C"/>
</dbReference>
<dbReference type="EMBL" id="JACJVO010000003">
    <property type="protein sequence ID" value="MBB6729983.1"/>
    <property type="molecule type" value="Genomic_DNA"/>
</dbReference>
<evidence type="ECO:0000259" key="2">
    <source>
        <dbReference type="Pfam" id="PF00501"/>
    </source>
</evidence>
<dbReference type="GO" id="GO:0006631">
    <property type="term" value="P:fatty acid metabolic process"/>
    <property type="evidence" value="ECO:0007669"/>
    <property type="project" value="TreeGrafter"/>
</dbReference>
<dbReference type="SUPFAM" id="SSF56801">
    <property type="entry name" value="Acetyl-CoA synthetase-like"/>
    <property type="match status" value="1"/>
</dbReference>
<dbReference type="AlphaFoldDB" id="A0A7X0VVK8"/>
<feature type="domain" description="AMP-dependent synthetase/ligase" evidence="2">
    <location>
        <begin position="9"/>
        <end position="281"/>
    </location>
</feature>
<dbReference type="Pfam" id="PF13193">
    <property type="entry name" value="AMP-binding_C"/>
    <property type="match status" value="1"/>
</dbReference>
<evidence type="ECO:0000313" key="5">
    <source>
        <dbReference type="Proteomes" id="UP000564644"/>
    </source>
</evidence>
<proteinExistence type="inferred from homology"/>
<keyword evidence="5" id="KW-1185">Reference proteome</keyword>
<comment type="caution">
    <text evidence="4">The sequence shown here is derived from an EMBL/GenBank/DDBJ whole genome shotgun (WGS) entry which is preliminary data.</text>
</comment>
<evidence type="ECO:0000256" key="1">
    <source>
        <dbReference type="ARBA" id="ARBA00006432"/>
    </source>
</evidence>
<dbReference type="PANTHER" id="PTHR43201:SF8">
    <property type="entry name" value="ACYL-COA SYNTHETASE FAMILY MEMBER 3"/>
    <property type="match status" value="1"/>
</dbReference>
<reference evidence="4 5" key="1">
    <citation type="submission" date="2020-08" db="EMBL/GenBank/DDBJ databases">
        <title>Cohnella phylogeny.</title>
        <authorList>
            <person name="Dunlap C."/>
        </authorList>
    </citation>
    <scope>NUCLEOTIDE SEQUENCE [LARGE SCALE GENOMIC DNA]</scope>
    <source>
        <strain evidence="4 5">CBP 2801</strain>
    </source>
</reference>
<gene>
    <name evidence="4" type="ORF">H7C18_03650</name>
</gene>
<name>A0A7X0VVK8_9BACL</name>
<sequence>MTIADWLLERMAETAERDALIVGDRPCSYRELLDRARDWRDRLHGCGVRPGEVVWLEGDYGPGTCAALLALIAGGAIVVPWSPGLPERDAEWMELAEAGVSLHPDGEGWRVQKYGRTARHELLRELAGAGRPGLVLFTSGSTGTPKAIVHDFGRLLAKYRRRREALRTLSLLLFDHIGGINTLLHTLANGGTLVCPAGRAPQNVAAAIERHRVELLPATPSFLQLLLMTEAHRRFDLSTLKIVTYGTEVMHDGTLEKLLNAFPGVSFRQTYGLSELGILRVRPCGPGSLWMQVGGEGIETRIVDGLLHIRSDSAMLGYLNAPNPFDPDGWFNTQDEVVVSGDAIRIVGRRSEIVNVGGLKVHPLDVEEVLLRMPQIADAVVSGRPHPLLGQVPEAVVNVREEIGAAELKRQIREFCRGKLERHQVPVYVAVRREPLHTERFKKIRHRGGLS</sequence>
<keyword evidence="4" id="KW-0436">Ligase</keyword>
<dbReference type="Proteomes" id="UP000564644">
    <property type="component" value="Unassembled WGS sequence"/>
</dbReference>
<dbReference type="InterPro" id="IPR042099">
    <property type="entry name" value="ANL_N_sf"/>
</dbReference>
<dbReference type="Gene3D" id="3.40.50.12780">
    <property type="entry name" value="N-terminal domain of ligase-like"/>
    <property type="match status" value="1"/>
</dbReference>
<comment type="similarity">
    <text evidence="1">Belongs to the ATP-dependent AMP-binding enzyme family.</text>
</comment>
<organism evidence="4 5">
    <name type="scientific">Cohnella zeiphila</name>
    <dbReference type="NCBI Taxonomy" id="2761120"/>
    <lineage>
        <taxon>Bacteria</taxon>
        <taxon>Bacillati</taxon>
        <taxon>Bacillota</taxon>
        <taxon>Bacilli</taxon>
        <taxon>Bacillales</taxon>
        <taxon>Paenibacillaceae</taxon>
        <taxon>Cohnella</taxon>
    </lineage>
</organism>
<dbReference type="Gene3D" id="3.30.300.30">
    <property type="match status" value="1"/>
</dbReference>
<dbReference type="RefSeq" id="WP_185127642.1">
    <property type="nucleotide sequence ID" value="NZ_JACJVO010000003.1"/>
</dbReference>
<dbReference type="Pfam" id="PF00501">
    <property type="entry name" value="AMP-binding"/>
    <property type="match status" value="1"/>
</dbReference>
<dbReference type="InterPro" id="IPR045851">
    <property type="entry name" value="AMP-bd_C_sf"/>
</dbReference>
<dbReference type="InterPro" id="IPR000873">
    <property type="entry name" value="AMP-dep_synth/lig_dom"/>
</dbReference>